<feature type="domain" description="Rho termination factor-like N-terminal" evidence="2">
    <location>
        <begin position="232"/>
        <end position="270"/>
    </location>
</feature>
<dbReference type="SMART" id="SM00959">
    <property type="entry name" value="Rho_N"/>
    <property type="match status" value="1"/>
</dbReference>
<dbReference type="InterPro" id="IPR011112">
    <property type="entry name" value="Rho-like_N"/>
</dbReference>
<evidence type="ECO:0000313" key="4">
    <source>
        <dbReference type="Proteomes" id="UP001346149"/>
    </source>
</evidence>
<dbReference type="PANTHER" id="PTHR34449">
    <property type="entry name" value="RHO TERMINATION FACTOR"/>
    <property type="match status" value="1"/>
</dbReference>
<sequence>MDFLLLHPHPTASFPAFSSSVKQPLRLRNPNLSLNEISVVPLVFNSKEQHQLQLVTSSIKFNGSKGGRSPRKNSASRRIGKQAQIKQSDSLKGKVSSTDQEEIISLFRRIHSSILEGGSEDSKTRSSDSPGVKPATESVLEIIRSSRKQSGGKLPPKDGSKQISPRSLPKGEKGVKVEDYDPATNFVLTRPPSNFLKRSPISYPSSPRRKESPVISEESPPIIDTAMPQLKKLQGMKLVELKEQAKSRGIKGYSKLKKKELIKLLSLQGYF</sequence>
<name>A0AAN7MIH3_TRANT</name>
<reference evidence="3 4" key="1">
    <citation type="journal article" date="2023" name="Hortic Res">
        <title>Pangenome of water caltrop reveals structural variations and asymmetric subgenome divergence after allopolyploidization.</title>
        <authorList>
            <person name="Zhang X."/>
            <person name="Chen Y."/>
            <person name="Wang L."/>
            <person name="Yuan Y."/>
            <person name="Fang M."/>
            <person name="Shi L."/>
            <person name="Lu R."/>
            <person name="Comes H.P."/>
            <person name="Ma Y."/>
            <person name="Chen Y."/>
            <person name="Huang G."/>
            <person name="Zhou Y."/>
            <person name="Zheng Z."/>
            <person name="Qiu Y."/>
        </authorList>
    </citation>
    <scope>NUCLEOTIDE SEQUENCE [LARGE SCALE GENOMIC DNA]</scope>
    <source>
        <strain evidence="3">F231</strain>
    </source>
</reference>
<dbReference type="Proteomes" id="UP001346149">
    <property type="component" value="Unassembled WGS sequence"/>
</dbReference>
<dbReference type="Gene3D" id="1.10.720.10">
    <property type="match status" value="1"/>
</dbReference>
<dbReference type="Pfam" id="PF07498">
    <property type="entry name" value="Rho_N"/>
    <property type="match status" value="1"/>
</dbReference>
<proteinExistence type="predicted"/>
<evidence type="ECO:0000313" key="3">
    <source>
        <dbReference type="EMBL" id="KAK4796206.1"/>
    </source>
</evidence>
<dbReference type="SUPFAM" id="SSF68912">
    <property type="entry name" value="Rho N-terminal domain-like"/>
    <property type="match status" value="1"/>
</dbReference>
<dbReference type="InterPro" id="IPR036269">
    <property type="entry name" value="Rho_N_sf"/>
</dbReference>
<dbReference type="AlphaFoldDB" id="A0AAN7MIH3"/>
<dbReference type="PANTHER" id="PTHR34449:SF2">
    <property type="entry name" value="RHO TERMINATION FACTOR"/>
    <property type="match status" value="1"/>
</dbReference>
<evidence type="ECO:0000259" key="2">
    <source>
        <dbReference type="SMART" id="SM00959"/>
    </source>
</evidence>
<feature type="region of interest" description="Disordered" evidence="1">
    <location>
        <begin position="115"/>
        <end position="182"/>
    </location>
</feature>
<accession>A0AAN7MIH3</accession>
<protein>
    <recommendedName>
        <fullName evidence="2">Rho termination factor-like N-terminal domain-containing protein</fullName>
    </recommendedName>
</protein>
<feature type="region of interest" description="Disordered" evidence="1">
    <location>
        <begin position="197"/>
        <end position="219"/>
    </location>
</feature>
<dbReference type="EMBL" id="JAXQNO010000006">
    <property type="protein sequence ID" value="KAK4796206.1"/>
    <property type="molecule type" value="Genomic_DNA"/>
</dbReference>
<feature type="region of interest" description="Disordered" evidence="1">
    <location>
        <begin position="61"/>
        <end position="96"/>
    </location>
</feature>
<feature type="compositionally biased region" description="Basic residues" evidence="1">
    <location>
        <begin position="68"/>
        <end position="80"/>
    </location>
</feature>
<keyword evidence="4" id="KW-1185">Reference proteome</keyword>
<feature type="compositionally biased region" description="Basic and acidic residues" evidence="1">
    <location>
        <begin position="169"/>
        <end position="179"/>
    </location>
</feature>
<feature type="compositionally biased region" description="Polar residues" evidence="1">
    <location>
        <begin position="84"/>
        <end position="96"/>
    </location>
</feature>
<evidence type="ECO:0000256" key="1">
    <source>
        <dbReference type="SAM" id="MobiDB-lite"/>
    </source>
</evidence>
<comment type="caution">
    <text evidence="3">The sequence shown here is derived from an EMBL/GenBank/DDBJ whole genome shotgun (WGS) entry which is preliminary data.</text>
</comment>
<organism evidence="3 4">
    <name type="scientific">Trapa natans</name>
    <name type="common">Water chestnut</name>
    <dbReference type="NCBI Taxonomy" id="22666"/>
    <lineage>
        <taxon>Eukaryota</taxon>
        <taxon>Viridiplantae</taxon>
        <taxon>Streptophyta</taxon>
        <taxon>Embryophyta</taxon>
        <taxon>Tracheophyta</taxon>
        <taxon>Spermatophyta</taxon>
        <taxon>Magnoliopsida</taxon>
        <taxon>eudicotyledons</taxon>
        <taxon>Gunneridae</taxon>
        <taxon>Pentapetalae</taxon>
        <taxon>rosids</taxon>
        <taxon>malvids</taxon>
        <taxon>Myrtales</taxon>
        <taxon>Lythraceae</taxon>
        <taxon>Trapa</taxon>
    </lineage>
</organism>
<gene>
    <name evidence="3" type="ORF">SAY86_028532</name>
</gene>
<dbReference type="GO" id="GO:0006353">
    <property type="term" value="P:DNA-templated transcription termination"/>
    <property type="evidence" value="ECO:0007669"/>
    <property type="project" value="InterPro"/>
</dbReference>